<dbReference type="AlphaFoldDB" id="A0ABD1QAI6"/>
<organism evidence="1 2">
    <name type="scientific">Forsythia ovata</name>
    <dbReference type="NCBI Taxonomy" id="205694"/>
    <lineage>
        <taxon>Eukaryota</taxon>
        <taxon>Viridiplantae</taxon>
        <taxon>Streptophyta</taxon>
        <taxon>Embryophyta</taxon>
        <taxon>Tracheophyta</taxon>
        <taxon>Spermatophyta</taxon>
        <taxon>Magnoliopsida</taxon>
        <taxon>eudicotyledons</taxon>
        <taxon>Gunneridae</taxon>
        <taxon>Pentapetalae</taxon>
        <taxon>asterids</taxon>
        <taxon>lamiids</taxon>
        <taxon>Lamiales</taxon>
        <taxon>Oleaceae</taxon>
        <taxon>Forsythieae</taxon>
        <taxon>Forsythia</taxon>
    </lineage>
</organism>
<reference evidence="2" key="1">
    <citation type="submission" date="2024-07" db="EMBL/GenBank/DDBJ databases">
        <title>Two chromosome-level genome assemblies of Korean endemic species Abeliophyllum distichum and Forsythia ovata (Oleaceae).</title>
        <authorList>
            <person name="Jang H."/>
        </authorList>
    </citation>
    <scope>NUCLEOTIDE SEQUENCE [LARGE SCALE GENOMIC DNA]</scope>
</reference>
<evidence type="ECO:0000313" key="1">
    <source>
        <dbReference type="EMBL" id="KAL2473220.1"/>
    </source>
</evidence>
<dbReference type="Pfam" id="PF05340">
    <property type="entry name" value="DUF740"/>
    <property type="match status" value="1"/>
</dbReference>
<gene>
    <name evidence="1" type="ORF">Fot_48956</name>
</gene>
<evidence type="ECO:0000313" key="2">
    <source>
        <dbReference type="Proteomes" id="UP001604277"/>
    </source>
</evidence>
<dbReference type="EMBL" id="JBFOLJ010000015">
    <property type="protein sequence ID" value="KAL2473220.1"/>
    <property type="molecule type" value="Genomic_DNA"/>
</dbReference>
<proteinExistence type="predicted"/>
<dbReference type="PANTHER" id="PTHR31659:SF9">
    <property type="entry name" value="PROTEIN: UPF0503-LIKE PROTEIN, PUTATIVE (DUF740)-RELATED"/>
    <property type="match status" value="1"/>
</dbReference>
<dbReference type="InterPro" id="IPR008004">
    <property type="entry name" value="OCTOPUS-like"/>
</dbReference>
<sequence>MKKQNDGENSGTLPVEKPISSRYRETLFEIADYGFGRRSCDIDSRFSLDARTRRINFDDPRMSSMVSVMEDAPAVNVAVDLKYFIVATRRWMMFSVHESK</sequence>
<name>A0ABD1QAI6_9LAMI</name>
<accession>A0ABD1QAI6</accession>
<comment type="caution">
    <text evidence="1">The sequence shown here is derived from an EMBL/GenBank/DDBJ whole genome shotgun (WGS) entry which is preliminary data.</text>
</comment>
<dbReference type="Proteomes" id="UP001604277">
    <property type="component" value="Unassembled WGS sequence"/>
</dbReference>
<dbReference type="PANTHER" id="PTHR31659">
    <property type="entry name" value="PROTEIN: UPF0503-LIKE PROTEIN, PUTATIVE (DUF740)-RELATED"/>
    <property type="match status" value="1"/>
</dbReference>
<keyword evidence="2" id="KW-1185">Reference proteome</keyword>
<protein>
    <submittedName>
        <fullName evidence="1">Uncharacterized protein</fullName>
    </submittedName>
</protein>